<dbReference type="InterPro" id="IPR013083">
    <property type="entry name" value="Znf_RING/FYVE/PHD"/>
</dbReference>
<dbReference type="AlphaFoldDB" id="A0A1D2JJ14"/>
<evidence type="ECO:0008006" key="12">
    <source>
        <dbReference type="Google" id="ProtNLM"/>
    </source>
</evidence>
<evidence type="ECO:0000256" key="4">
    <source>
        <dbReference type="ARBA" id="ARBA00022786"/>
    </source>
</evidence>
<feature type="compositionally biased region" description="Low complexity" evidence="7">
    <location>
        <begin position="635"/>
        <end position="654"/>
    </location>
</feature>
<evidence type="ECO:0000259" key="8">
    <source>
        <dbReference type="PROSITE" id="PS50006"/>
    </source>
</evidence>
<feature type="compositionally biased region" description="Low complexity" evidence="7">
    <location>
        <begin position="242"/>
        <end position="283"/>
    </location>
</feature>
<dbReference type="VEuPathDB" id="FungiDB:PABG_05853"/>
<accession>A0A1D2JJ14</accession>
<evidence type="ECO:0000313" key="10">
    <source>
        <dbReference type="EMBL" id="ODH38316.1"/>
    </source>
</evidence>
<evidence type="ECO:0000256" key="3">
    <source>
        <dbReference type="ARBA" id="ARBA00022771"/>
    </source>
</evidence>
<dbReference type="InterPro" id="IPR008984">
    <property type="entry name" value="SMAD_FHA_dom_sf"/>
</dbReference>
<organism evidence="10 11">
    <name type="scientific">Paracoccidioides brasiliensis</name>
    <dbReference type="NCBI Taxonomy" id="121759"/>
    <lineage>
        <taxon>Eukaryota</taxon>
        <taxon>Fungi</taxon>
        <taxon>Dikarya</taxon>
        <taxon>Ascomycota</taxon>
        <taxon>Pezizomycotina</taxon>
        <taxon>Eurotiomycetes</taxon>
        <taxon>Eurotiomycetidae</taxon>
        <taxon>Onygenales</taxon>
        <taxon>Ajellomycetaceae</taxon>
        <taxon>Paracoccidioides</taxon>
    </lineage>
</organism>
<dbReference type="GO" id="GO:0061630">
    <property type="term" value="F:ubiquitin protein ligase activity"/>
    <property type="evidence" value="ECO:0007669"/>
    <property type="project" value="TreeGrafter"/>
</dbReference>
<dbReference type="GO" id="GO:0016567">
    <property type="term" value="P:protein ubiquitination"/>
    <property type="evidence" value="ECO:0007669"/>
    <property type="project" value="TreeGrafter"/>
</dbReference>
<dbReference type="GO" id="GO:0000151">
    <property type="term" value="C:ubiquitin ligase complex"/>
    <property type="evidence" value="ECO:0007669"/>
    <property type="project" value="TreeGrafter"/>
</dbReference>
<dbReference type="EMBL" id="LZYO01000074">
    <property type="protein sequence ID" value="ODH38316.1"/>
    <property type="molecule type" value="Genomic_DNA"/>
</dbReference>
<feature type="region of interest" description="Disordered" evidence="7">
    <location>
        <begin position="594"/>
        <end position="673"/>
    </location>
</feature>
<feature type="compositionally biased region" description="Polar residues" evidence="7">
    <location>
        <begin position="300"/>
        <end position="317"/>
    </location>
</feature>
<dbReference type="GO" id="GO:0006511">
    <property type="term" value="P:ubiquitin-dependent protein catabolic process"/>
    <property type="evidence" value="ECO:0007669"/>
    <property type="project" value="TreeGrafter"/>
</dbReference>
<dbReference type="SUPFAM" id="SSF49879">
    <property type="entry name" value="SMAD/FHA domain"/>
    <property type="match status" value="1"/>
</dbReference>
<feature type="compositionally biased region" description="Low complexity" evidence="7">
    <location>
        <begin position="339"/>
        <end position="355"/>
    </location>
</feature>
<keyword evidence="4" id="KW-0833">Ubl conjugation pathway</keyword>
<feature type="compositionally biased region" description="Low complexity" evidence="7">
    <location>
        <begin position="133"/>
        <end position="152"/>
    </location>
</feature>
<feature type="domain" description="FHA" evidence="8">
    <location>
        <begin position="397"/>
        <end position="460"/>
    </location>
</feature>
<dbReference type="Pfam" id="PF00498">
    <property type="entry name" value="FHA"/>
    <property type="match status" value="1"/>
</dbReference>
<evidence type="ECO:0000256" key="2">
    <source>
        <dbReference type="ARBA" id="ARBA00022723"/>
    </source>
</evidence>
<evidence type="ECO:0000259" key="9">
    <source>
        <dbReference type="PROSITE" id="PS50089"/>
    </source>
</evidence>
<dbReference type="PANTHER" id="PTHR15067:SF7">
    <property type="entry name" value="E3 UBIQUITIN-PROTEIN LIGASE DMA1-RELATED"/>
    <property type="match status" value="1"/>
</dbReference>
<feature type="region of interest" description="Disordered" evidence="7">
    <location>
        <begin position="195"/>
        <end position="286"/>
    </location>
</feature>
<dbReference type="SUPFAM" id="SSF57850">
    <property type="entry name" value="RING/U-box"/>
    <property type="match status" value="1"/>
</dbReference>
<dbReference type="FunFam" id="2.60.200.20:FF:000030">
    <property type="entry name" value="FHA domain-containing protein"/>
    <property type="match status" value="1"/>
</dbReference>
<dbReference type="PANTHER" id="PTHR15067">
    <property type="entry name" value="E3 UBIQUITIN-PROTEIN LIGASE RNF8"/>
    <property type="match status" value="1"/>
</dbReference>
<dbReference type="Pfam" id="PF17123">
    <property type="entry name" value="zf-RING_11"/>
    <property type="match status" value="1"/>
</dbReference>
<feature type="compositionally biased region" description="Polar residues" evidence="7">
    <location>
        <begin position="325"/>
        <end position="335"/>
    </location>
</feature>
<proteinExistence type="predicted"/>
<evidence type="ECO:0000256" key="7">
    <source>
        <dbReference type="SAM" id="MobiDB-lite"/>
    </source>
</evidence>
<keyword evidence="2" id="KW-0479">Metal-binding</keyword>
<feature type="compositionally biased region" description="Polar residues" evidence="7">
    <location>
        <begin position="232"/>
        <end position="241"/>
    </location>
</feature>
<gene>
    <name evidence="10" type="ORF">ACO22_02417</name>
</gene>
<protein>
    <recommendedName>
        <fullName evidence="12">FHA domain-containing protein</fullName>
    </recommendedName>
</protein>
<sequence>MFIFSLNPPPNVKYFSSPQLSTNYTSNFKLLSTHNTPQQSLFDSWFLLLRFLSAFPSQSLHPSLIRPSAWLPNGKATLWTSSFHEGFAAVIWNYKLCLSTAPVFSTKAFTAAAIIAERSLFEFMSTSSTPATAASLPSLESPSSSAAPGSRPSRLRRLSNLRAYTQPHLSGNASSGYRSYRNSLSRAVGLSLHSTGPSSFAVDAVPTTGPITTTTSTPASPVQSTPDHHQCPETNNPRLSTDLSIQSVSGSSVSDLHSHVQSSSASSRSTPSNEPESESPQPSDMVRQRNIAVVEVSPANKDSLQSPLSSPPTVQDNSKARLANSADTTTQNSTPGPMDSPARPDTASPPSSDPTCKTPLPKPMIRFYAYQDPHHNSRPSLPFTTTSRILPDESSVIRVGRYSERDGVPVHNPTDPSDAPVGFKSKVVSRRHCEFSFVNGQWHIRDVGSSSGTFLNHMRLSQPNVASRLYPVRDGDILQLGIDFRGGEEMIFRCVRMRIECNRTWQQKANEFNKTTASLINNLGKGSNAADYAGCKECSICLGSVLRPYQCLFMAACAHVWHYKCIRRLIHSPEYPMFQCPNCRAYTDLSAEVDDSNEPFEDDQVDLKPSNSQNQPVQDNPDSTSNTGALNSTALQSTSSSNDNNTSDNDQLTTATGNINLDENNPLNANIPTTNSRAQAENIVMSNQNSILNSYTALTTNGVSDAHGTGDMFSRSSNIDIPTWNNPQNQSSSSLRGASATAAATASHGNNGGSEIFEDNLLTPRNDYGPLAFDGHAGRL</sequence>
<feature type="compositionally biased region" description="Polar residues" evidence="7">
    <location>
        <begin position="609"/>
        <end position="634"/>
    </location>
</feature>
<feature type="compositionally biased region" description="Polar residues" evidence="7">
    <location>
        <begin position="655"/>
        <end position="673"/>
    </location>
</feature>
<evidence type="ECO:0000256" key="1">
    <source>
        <dbReference type="ARBA" id="ARBA00022679"/>
    </source>
</evidence>
<feature type="region of interest" description="Disordered" evidence="7">
    <location>
        <begin position="723"/>
        <end position="758"/>
    </location>
</feature>
<dbReference type="PROSITE" id="PS50006">
    <property type="entry name" value="FHA_DOMAIN"/>
    <property type="match status" value="1"/>
</dbReference>
<evidence type="ECO:0000313" key="11">
    <source>
        <dbReference type="Proteomes" id="UP000242814"/>
    </source>
</evidence>
<comment type="caution">
    <text evidence="10">The sequence shown here is derived from an EMBL/GenBank/DDBJ whole genome shotgun (WGS) entry which is preliminary data.</text>
</comment>
<feature type="region of interest" description="Disordered" evidence="7">
    <location>
        <begin position="298"/>
        <end position="361"/>
    </location>
</feature>
<feature type="compositionally biased region" description="Acidic residues" evidence="7">
    <location>
        <begin position="594"/>
        <end position="604"/>
    </location>
</feature>
<feature type="domain" description="RING-type" evidence="9">
    <location>
        <begin position="538"/>
        <end position="584"/>
    </location>
</feature>
<dbReference type="GO" id="GO:0005829">
    <property type="term" value="C:cytosol"/>
    <property type="evidence" value="ECO:0007669"/>
    <property type="project" value="TreeGrafter"/>
</dbReference>
<dbReference type="Gene3D" id="2.60.200.20">
    <property type="match status" value="1"/>
</dbReference>
<keyword evidence="3 6" id="KW-0863">Zinc-finger</keyword>
<keyword evidence="1" id="KW-0808">Transferase</keyword>
<dbReference type="GO" id="GO:0032153">
    <property type="term" value="C:cell division site"/>
    <property type="evidence" value="ECO:0007669"/>
    <property type="project" value="TreeGrafter"/>
</dbReference>
<dbReference type="Gene3D" id="3.30.40.10">
    <property type="entry name" value="Zinc/RING finger domain, C3HC4 (zinc finger)"/>
    <property type="match status" value="1"/>
</dbReference>
<evidence type="ECO:0000256" key="6">
    <source>
        <dbReference type="PROSITE-ProRule" id="PRU00175"/>
    </source>
</evidence>
<dbReference type="Proteomes" id="UP000242814">
    <property type="component" value="Unassembled WGS sequence"/>
</dbReference>
<name>A0A1D2JJ14_PARBR</name>
<dbReference type="GO" id="GO:0008270">
    <property type="term" value="F:zinc ion binding"/>
    <property type="evidence" value="ECO:0007669"/>
    <property type="project" value="UniProtKB-KW"/>
</dbReference>
<dbReference type="PROSITE" id="PS50089">
    <property type="entry name" value="ZF_RING_2"/>
    <property type="match status" value="1"/>
</dbReference>
<keyword evidence="5" id="KW-0862">Zinc</keyword>
<dbReference type="InterPro" id="IPR001841">
    <property type="entry name" value="Znf_RING"/>
</dbReference>
<reference evidence="10 11" key="1">
    <citation type="submission" date="2016-06" db="EMBL/GenBank/DDBJ databases">
        <authorList>
            <person name="Kjaerup R.B."/>
            <person name="Dalgaard T.S."/>
            <person name="Juul-Madsen H.R."/>
        </authorList>
    </citation>
    <scope>NUCLEOTIDE SEQUENCE [LARGE SCALE GENOMIC DNA]</scope>
    <source>
        <strain evidence="10 11">Pb300</strain>
    </source>
</reference>
<dbReference type="VEuPathDB" id="FungiDB:PADG_06895"/>
<feature type="region of interest" description="Disordered" evidence="7">
    <location>
        <begin position="133"/>
        <end position="153"/>
    </location>
</feature>
<feature type="compositionally biased region" description="Low complexity" evidence="7">
    <location>
        <begin position="731"/>
        <end position="749"/>
    </location>
</feature>
<feature type="compositionally biased region" description="Low complexity" evidence="7">
    <location>
        <begin position="206"/>
        <end position="225"/>
    </location>
</feature>
<evidence type="ECO:0000256" key="5">
    <source>
        <dbReference type="ARBA" id="ARBA00022833"/>
    </source>
</evidence>
<dbReference type="InterPro" id="IPR000253">
    <property type="entry name" value="FHA_dom"/>
</dbReference>
<dbReference type="SMART" id="SM00240">
    <property type="entry name" value="FHA"/>
    <property type="match status" value="1"/>
</dbReference>